<dbReference type="EMBL" id="VSWC01000054">
    <property type="protein sequence ID" value="KAA1099425.1"/>
    <property type="molecule type" value="Genomic_DNA"/>
</dbReference>
<accession>A0A5B0RDE3</accession>
<comment type="caution">
    <text evidence="2">The sequence shown here is derived from an EMBL/GenBank/DDBJ whole genome shotgun (WGS) entry which is preliminary data.</text>
</comment>
<organism evidence="2 4">
    <name type="scientific">Puccinia graminis f. sp. tritici</name>
    <dbReference type="NCBI Taxonomy" id="56615"/>
    <lineage>
        <taxon>Eukaryota</taxon>
        <taxon>Fungi</taxon>
        <taxon>Dikarya</taxon>
        <taxon>Basidiomycota</taxon>
        <taxon>Pucciniomycotina</taxon>
        <taxon>Pucciniomycetes</taxon>
        <taxon>Pucciniales</taxon>
        <taxon>Pucciniaceae</taxon>
        <taxon>Puccinia</taxon>
    </lineage>
</organism>
<dbReference type="EMBL" id="VDEP01000210">
    <property type="protein sequence ID" value="KAA1123228.1"/>
    <property type="molecule type" value="Genomic_DNA"/>
</dbReference>
<dbReference type="OrthoDB" id="10436775at2759"/>
<dbReference type="Proteomes" id="UP000324748">
    <property type="component" value="Unassembled WGS sequence"/>
</dbReference>
<evidence type="ECO:0000313" key="1">
    <source>
        <dbReference type="EMBL" id="KAA1099425.1"/>
    </source>
</evidence>
<dbReference type="AlphaFoldDB" id="A0A5B0RDE3"/>
<gene>
    <name evidence="1" type="ORF">PGT21_007208</name>
    <name evidence="2" type="ORF">PGTUg99_012315</name>
</gene>
<evidence type="ECO:0000313" key="3">
    <source>
        <dbReference type="Proteomes" id="UP000324748"/>
    </source>
</evidence>
<dbReference type="Proteomes" id="UP000325313">
    <property type="component" value="Unassembled WGS sequence"/>
</dbReference>
<protein>
    <submittedName>
        <fullName evidence="2">Uncharacterized protein</fullName>
    </submittedName>
</protein>
<sequence length="94" mass="9895">MGQHQFENIFNLRRPGDESFVRFFDPTGFLIPAGDGSTTDWPPASPFGGGAIGNCGQVVVGPVYQAVDFSDQPIILQTVLGVDGQPTIALSLSG</sequence>
<proteinExistence type="predicted"/>
<reference evidence="3 4" key="1">
    <citation type="submission" date="2019-05" db="EMBL/GenBank/DDBJ databases">
        <title>Emergence of the Ug99 lineage of the wheat stem rust pathogen through somatic hybridization.</title>
        <authorList>
            <person name="Li F."/>
            <person name="Upadhyaya N.M."/>
            <person name="Sperschneider J."/>
            <person name="Matny O."/>
            <person name="Nguyen-Phuc H."/>
            <person name="Mago R."/>
            <person name="Raley C."/>
            <person name="Miller M.E."/>
            <person name="Silverstein K.A.T."/>
            <person name="Henningsen E."/>
            <person name="Hirsch C.D."/>
            <person name="Visser B."/>
            <person name="Pretorius Z.A."/>
            <person name="Steffenson B.J."/>
            <person name="Schwessinger B."/>
            <person name="Dodds P.N."/>
            <person name="Figueroa M."/>
        </authorList>
    </citation>
    <scope>NUCLEOTIDE SEQUENCE [LARGE SCALE GENOMIC DNA]</scope>
    <source>
        <strain evidence="1">21-0</strain>
        <strain evidence="2 4">Ug99</strain>
    </source>
</reference>
<evidence type="ECO:0000313" key="4">
    <source>
        <dbReference type="Proteomes" id="UP000325313"/>
    </source>
</evidence>
<keyword evidence="3" id="KW-1185">Reference proteome</keyword>
<name>A0A5B0RDE3_PUCGR</name>
<evidence type="ECO:0000313" key="2">
    <source>
        <dbReference type="EMBL" id="KAA1123228.1"/>
    </source>
</evidence>